<sequence length="348" mass="39437">MEAITQERKSTGLATKMLTYCWWKAIGKIDTSKDNLIDTLDSSKVCVFLGTVSSGLKEIHTLPKALGDNPIEPFYGEDSELNRKNYPNTASYLITLLKAAFDLSPFMIQKKIKCLSEQNYRDDNQNPTPNEKWFFINGICTSKDMAKENARMLSKVFGRPITPLHNPTNGMLPDIFEAITGRDFDKYTNIARTAKNLIWDELQQLKVHTIDKNTDTNHHHKIVVIGHSQGGIILSNVVGKLILEHHKDPLLNHLEVYTFASAHDEYPSFGNQKGPSNYLSPFTEHFANDGDFVARLGVLHETDKTKGNVFEKKGSGHLLNYHYLRDFLEGKYDVTQPSHLSTLRNGKR</sequence>
<dbReference type="CDD" id="cd00741">
    <property type="entry name" value="Lipase"/>
    <property type="match status" value="1"/>
</dbReference>
<dbReference type="InterPro" id="IPR029058">
    <property type="entry name" value="AB_hydrolase_fold"/>
</dbReference>
<gene>
    <name evidence="2" type="ORF">H744_2c2808</name>
</gene>
<dbReference type="PANTHER" id="PTHR42044:SF2">
    <property type="entry name" value="DUF676 DOMAIN-CONTAINING PROTEIN"/>
    <property type="match status" value="1"/>
</dbReference>
<organism evidence="2 3">
    <name type="scientific">Photobacterium gaetbulicola Gung47</name>
    <dbReference type="NCBI Taxonomy" id="658445"/>
    <lineage>
        <taxon>Bacteria</taxon>
        <taxon>Pseudomonadati</taxon>
        <taxon>Pseudomonadota</taxon>
        <taxon>Gammaproteobacteria</taxon>
        <taxon>Vibrionales</taxon>
        <taxon>Vibrionaceae</taxon>
        <taxon>Photobacterium</taxon>
    </lineage>
</organism>
<dbReference type="HOGENOM" id="CLU_028622_1_0_6"/>
<feature type="domain" description="DUF676" evidence="1">
    <location>
        <begin position="210"/>
        <end position="261"/>
    </location>
</feature>
<reference evidence="2 3" key="1">
    <citation type="submission" date="2013-05" db="EMBL/GenBank/DDBJ databases">
        <title>Complete genome sequence of the lipase-producing bacterium Photobacterium gaetbulicola Gung47.</title>
        <authorList>
            <person name="Kim Y.-O."/>
        </authorList>
    </citation>
    <scope>NUCLEOTIDE SEQUENCE [LARGE SCALE GENOMIC DNA]</scope>
    <source>
        <strain evidence="2 3">Gung47</strain>
    </source>
</reference>
<dbReference type="InterPro" id="IPR007751">
    <property type="entry name" value="DUF676_lipase-like"/>
</dbReference>
<evidence type="ECO:0000259" key="1">
    <source>
        <dbReference type="Pfam" id="PF05057"/>
    </source>
</evidence>
<dbReference type="Gene3D" id="3.40.50.1820">
    <property type="entry name" value="alpha/beta hydrolase"/>
    <property type="match status" value="1"/>
</dbReference>
<dbReference type="Proteomes" id="UP000032303">
    <property type="component" value="Chromosome 2"/>
</dbReference>
<dbReference type="PANTHER" id="PTHR42044">
    <property type="entry name" value="DUF676 DOMAIN-CONTAINING PROTEIN-RELATED"/>
    <property type="match status" value="1"/>
</dbReference>
<dbReference type="PATRIC" id="fig|658445.3.peg.4852"/>
<evidence type="ECO:0000313" key="3">
    <source>
        <dbReference type="Proteomes" id="UP000032303"/>
    </source>
</evidence>
<dbReference type="KEGG" id="pgb:H744_2c2808"/>
<evidence type="ECO:0000313" key="2">
    <source>
        <dbReference type="EMBL" id="AJR09461.1"/>
    </source>
</evidence>
<dbReference type="STRING" id="658445.H744_2c2808"/>
<proteinExistence type="predicted"/>
<name>A0A0C5WCM8_9GAMM</name>
<keyword evidence="3" id="KW-1185">Reference proteome</keyword>
<dbReference type="Pfam" id="PF05057">
    <property type="entry name" value="DUF676"/>
    <property type="match status" value="1"/>
</dbReference>
<accession>A0A0C5WCM8</accession>
<protein>
    <recommendedName>
        <fullName evidence="1">DUF676 domain-containing protein</fullName>
    </recommendedName>
</protein>
<dbReference type="EMBL" id="CP005974">
    <property type="protein sequence ID" value="AJR09461.1"/>
    <property type="molecule type" value="Genomic_DNA"/>
</dbReference>
<dbReference type="AlphaFoldDB" id="A0A0C5WCM8"/>
<dbReference type="SUPFAM" id="SSF53474">
    <property type="entry name" value="alpha/beta-Hydrolases"/>
    <property type="match status" value="1"/>
</dbReference>